<organism evidence="4 5">
    <name type="scientific">Exidia glandulosa HHB12029</name>
    <dbReference type="NCBI Taxonomy" id="1314781"/>
    <lineage>
        <taxon>Eukaryota</taxon>
        <taxon>Fungi</taxon>
        <taxon>Dikarya</taxon>
        <taxon>Basidiomycota</taxon>
        <taxon>Agaricomycotina</taxon>
        <taxon>Agaricomycetes</taxon>
        <taxon>Auriculariales</taxon>
        <taxon>Exidiaceae</taxon>
        <taxon>Exidia</taxon>
    </lineage>
</organism>
<dbReference type="InterPro" id="IPR001895">
    <property type="entry name" value="RASGEF_cat_dom"/>
</dbReference>
<name>A0A165KYY3_EXIGL</name>
<sequence length="290" mass="32735">MNPAGRPPVQAHLLLNLPLPASMSYIDHINQIQQFLEQVEPSTGRPVWVPANKIAARAPITAQDAYQLAKELTSLESEIYLRITRDECLWYPLVGASGALEESLQLQSKIESWVLTSLLEPDQVEDRAARFDQWIMIAFHCRKLGNLSTACTILRAFRRQALRRLRVTSAYLTRHQALEELQNLINPYDDYERVVALVAAPRKLTWCVPPLDAYIDCFSTGGSATVEQFLRKQTFSDSDGEDAAGPRYAIKRNEFLQAYMMNALDAASPVDEDWLDARTRELKAAEASLL</sequence>
<reference evidence="4 5" key="1">
    <citation type="journal article" date="2016" name="Mol. Biol. Evol.">
        <title>Comparative Genomics of Early-Diverging Mushroom-Forming Fungi Provides Insights into the Origins of Lignocellulose Decay Capabilities.</title>
        <authorList>
            <person name="Nagy L.G."/>
            <person name="Riley R."/>
            <person name="Tritt A."/>
            <person name="Adam C."/>
            <person name="Daum C."/>
            <person name="Floudas D."/>
            <person name="Sun H."/>
            <person name="Yadav J.S."/>
            <person name="Pangilinan J."/>
            <person name="Larsson K.H."/>
            <person name="Matsuura K."/>
            <person name="Barry K."/>
            <person name="Labutti K."/>
            <person name="Kuo R."/>
            <person name="Ohm R.A."/>
            <person name="Bhattacharya S.S."/>
            <person name="Shirouzu T."/>
            <person name="Yoshinaga Y."/>
            <person name="Martin F.M."/>
            <person name="Grigoriev I.V."/>
            <person name="Hibbett D.S."/>
        </authorList>
    </citation>
    <scope>NUCLEOTIDE SEQUENCE [LARGE SCALE GENOMIC DNA]</scope>
    <source>
        <strain evidence="4 5">HHB12029</strain>
    </source>
</reference>
<keyword evidence="1 2" id="KW-0344">Guanine-nucleotide releasing factor</keyword>
<evidence type="ECO:0000313" key="4">
    <source>
        <dbReference type="EMBL" id="KZV97106.1"/>
    </source>
</evidence>
<proteinExistence type="predicted"/>
<evidence type="ECO:0000313" key="5">
    <source>
        <dbReference type="Proteomes" id="UP000077266"/>
    </source>
</evidence>
<feature type="domain" description="Ras-GEF" evidence="3">
    <location>
        <begin position="64"/>
        <end position="287"/>
    </location>
</feature>
<dbReference type="PANTHER" id="PTHR23113:SF158">
    <property type="entry name" value="RAS GUANINE NUCLEOTIDE EXCHANGE FACTOR N"/>
    <property type="match status" value="1"/>
</dbReference>
<dbReference type="InterPro" id="IPR008937">
    <property type="entry name" value="Ras-like_GEF"/>
</dbReference>
<accession>A0A165KYY3</accession>
<dbReference type="GO" id="GO:0005886">
    <property type="term" value="C:plasma membrane"/>
    <property type="evidence" value="ECO:0007669"/>
    <property type="project" value="TreeGrafter"/>
</dbReference>
<dbReference type="OrthoDB" id="3250202at2759"/>
<dbReference type="SUPFAM" id="SSF48366">
    <property type="entry name" value="Ras GEF"/>
    <property type="match status" value="1"/>
</dbReference>
<dbReference type="STRING" id="1314781.A0A165KYY3"/>
<evidence type="ECO:0000256" key="1">
    <source>
        <dbReference type="ARBA" id="ARBA00022658"/>
    </source>
</evidence>
<dbReference type="AlphaFoldDB" id="A0A165KYY3"/>
<gene>
    <name evidence="4" type="ORF">EXIGLDRAFT_731630</name>
</gene>
<dbReference type="EMBL" id="KV425934">
    <property type="protein sequence ID" value="KZV97106.1"/>
    <property type="molecule type" value="Genomic_DNA"/>
</dbReference>
<dbReference type="InterPro" id="IPR023578">
    <property type="entry name" value="Ras_GEF_dom_sf"/>
</dbReference>
<dbReference type="GO" id="GO:0007265">
    <property type="term" value="P:Ras protein signal transduction"/>
    <property type="evidence" value="ECO:0007669"/>
    <property type="project" value="TreeGrafter"/>
</dbReference>
<dbReference type="PANTHER" id="PTHR23113">
    <property type="entry name" value="GUANINE NUCLEOTIDE EXCHANGE FACTOR"/>
    <property type="match status" value="1"/>
</dbReference>
<dbReference type="Pfam" id="PF00617">
    <property type="entry name" value="RasGEF"/>
    <property type="match status" value="1"/>
</dbReference>
<keyword evidence="5" id="KW-1185">Reference proteome</keyword>
<dbReference type="SMART" id="SM00147">
    <property type="entry name" value="RasGEF"/>
    <property type="match status" value="1"/>
</dbReference>
<dbReference type="PROSITE" id="PS50009">
    <property type="entry name" value="RASGEF_CAT"/>
    <property type="match status" value="1"/>
</dbReference>
<dbReference type="Gene3D" id="1.10.840.10">
    <property type="entry name" value="Ras guanine-nucleotide exchange factors catalytic domain"/>
    <property type="match status" value="1"/>
</dbReference>
<evidence type="ECO:0000259" key="3">
    <source>
        <dbReference type="PROSITE" id="PS50009"/>
    </source>
</evidence>
<evidence type="ECO:0000256" key="2">
    <source>
        <dbReference type="PROSITE-ProRule" id="PRU00168"/>
    </source>
</evidence>
<dbReference type="InParanoid" id="A0A165KYY3"/>
<dbReference type="InterPro" id="IPR036964">
    <property type="entry name" value="RASGEF_cat_dom_sf"/>
</dbReference>
<dbReference type="Proteomes" id="UP000077266">
    <property type="component" value="Unassembled WGS sequence"/>
</dbReference>
<dbReference type="GO" id="GO:0005085">
    <property type="term" value="F:guanyl-nucleotide exchange factor activity"/>
    <property type="evidence" value="ECO:0007669"/>
    <property type="project" value="UniProtKB-KW"/>
</dbReference>
<protein>
    <submittedName>
        <fullName evidence="4">Ras GEF</fullName>
    </submittedName>
</protein>